<feature type="compositionally biased region" description="Basic and acidic residues" evidence="2">
    <location>
        <begin position="112"/>
        <end position="128"/>
    </location>
</feature>
<feature type="domain" description="IQ motif and ubiquitin-like" evidence="3">
    <location>
        <begin position="426"/>
        <end position="558"/>
    </location>
</feature>
<feature type="compositionally biased region" description="Basic and acidic residues" evidence="2">
    <location>
        <begin position="141"/>
        <end position="162"/>
    </location>
</feature>
<proteinExistence type="predicted"/>
<accession>A0AAD5Y6I9</accession>
<feature type="coiled-coil region" evidence="1">
    <location>
        <begin position="322"/>
        <end position="349"/>
    </location>
</feature>
<keyword evidence="5" id="KW-1185">Reference proteome</keyword>
<evidence type="ECO:0000313" key="4">
    <source>
        <dbReference type="EMBL" id="KAJ3255036.1"/>
    </source>
</evidence>
<evidence type="ECO:0000256" key="1">
    <source>
        <dbReference type="SAM" id="Coils"/>
    </source>
</evidence>
<dbReference type="AlphaFoldDB" id="A0AAD5Y6I9"/>
<organism evidence="4 5">
    <name type="scientific">Boothiomyces macroporosus</name>
    <dbReference type="NCBI Taxonomy" id="261099"/>
    <lineage>
        <taxon>Eukaryota</taxon>
        <taxon>Fungi</taxon>
        <taxon>Fungi incertae sedis</taxon>
        <taxon>Chytridiomycota</taxon>
        <taxon>Chytridiomycota incertae sedis</taxon>
        <taxon>Chytridiomycetes</taxon>
        <taxon>Rhizophydiales</taxon>
        <taxon>Terramycetaceae</taxon>
        <taxon>Boothiomyces</taxon>
    </lineage>
</organism>
<feature type="compositionally biased region" description="Low complexity" evidence="2">
    <location>
        <begin position="70"/>
        <end position="84"/>
    </location>
</feature>
<reference evidence="4" key="1">
    <citation type="submission" date="2020-05" db="EMBL/GenBank/DDBJ databases">
        <title>Phylogenomic resolution of chytrid fungi.</title>
        <authorList>
            <person name="Stajich J.E."/>
            <person name="Amses K."/>
            <person name="Simmons R."/>
            <person name="Seto K."/>
            <person name="Myers J."/>
            <person name="Bonds A."/>
            <person name="Quandt C.A."/>
            <person name="Barry K."/>
            <person name="Liu P."/>
            <person name="Grigoriev I."/>
            <person name="Longcore J.E."/>
            <person name="James T.Y."/>
        </authorList>
    </citation>
    <scope>NUCLEOTIDE SEQUENCE</scope>
    <source>
        <strain evidence="4">PLAUS21</strain>
    </source>
</reference>
<dbReference type="InterPro" id="IPR057887">
    <property type="entry name" value="IQUB_helical"/>
</dbReference>
<evidence type="ECO:0000313" key="5">
    <source>
        <dbReference type="Proteomes" id="UP001210925"/>
    </source>
</evidence>
<feature type="compositionally biased region" description="Polar residues" evidence="2">
    <location>
        <begin position="57"/>
        <end position="69"/>
    </location>
</feature>
<dbReference type="InterPro" id="IPR037695">
    <property type="entry name" value="IQUB"/>
</dbReference>
<evidence type="ECO:0000259" key="3">
    <source>
        <dbReference type="Pfam" id="PF25805"/>
    </source>
</evidence>
<keyword evidence="1" id="KW-0175">Coiled coil</keyword>
<comment type="caution">
    <text evidence="4">The sequence shown here is derived from an EMBL/GenBank/DDBJ whole genome shotgun (WGS) entry which is preliminary data.</text>
</comment>
<feature type="compositionally biased region" description="Low complexity" evidence="2">
    <location>
        <begin position="95"/>
        <end position="111"/>
    </location>
</feature>
<gene>
    <name evidence="4" type="ORF">HK103_006656</name>
</gene>
<sequence length="758" mass="87188">MSNEEESRPATNEQSGPAITDNVEPQVDIAPVTPANESEHSIVLSSKPATAEEKPPNDNQLENIENATADNIIDIPNSSSSNPDGGVIKISGDIEPVNETEVPPEAPAVETTDQKDSAQIKEHDEKDNNQPTEDPPIVAEQTERTPERTPEVSHEEIEKLPSTDEASTNDESVHNAEDNARFEPEVKDAHNERNSTSHMPRASIIKSDLRKWRNKKYLGGFRSRRTGMEFFHAEAQTTTPQEIQAMSRKLSYHRDTQTVYISNNTSQTLKENFSQMTKPGVYVGVEKDYYIKPRKYITAAEDHAMRVEKATIIQCFVRQVQARVMAKELRKARDEKIRAKLEKDRRRQQLIEKKRVADNERRLHPKTDKDFEILYSGLEHWRQQETTRINKLKLIEPARLAALADLLDQESALLQKIDKLKIEANEENKTKATIRLLEKMASPKKWLCRDGKIVQVDTPNIIRARELRDLYHALNFPLLTIDERLQILLHVKFTAKEFDCNLTREIVDLIDREGDLISRGRNERSLEGLRKRICNLFLQFIQSPEFNPEMASHIKLARLSNEPWKEAAVYYCRGCTKYKSSTEFYLSTTLTHLGKCKDCSMKENLSVQKTDDSTYGTMLKLIRLQESNKKKLMDQSEKLHALSLLQESDIRYLVDVIWNKKSAISGNKNIDDLILTRWDKNEELSPWNCVLLTKSEAITHDCQSNPDEIYSTEFRNKVFQKQLLARQHFGQLPAMAKYLSENYREEDGRLMPIHSITV</sequence>
<feature type="coiled-coil region" evidence="1">
    <location>
        <begin position="403"/>
        <end position="430"/>
    </location>
</feature>
<dbReference type="PANTHER" id="PTHR21074:SF0">
    <property type="entry name" value="IQ AND UBIQUITIN-LIKE DOMAIN-CONTAINING PROTEIN"/>
    <property type="match status" value="1"/>
</dbReference>
<dbReference type="Proteomes" id="UP001210925">
    <property type="component" value="Unassembled WGS sequence"/>
</dbReference>
<name>A0AAD5Y6I9_9FUNG</name>
<feature type="region of interest" description="Disordered" evidence="2">
    <location>
        <begin position="1"/>
        <end position="198"/>
    </location>
</feature>
<feature type="compositionally biased region" description="Basic and acidic residues" evidence="2">
    <location>
        <begin position="171"/>
        <end position="195"/>
    </location>
</feature>
<evidence type="ECO:0000256" key="2">
    <source>
        <dbReference type="SAM" id="MobiDB-lite"/>
    </source>
</evidence>
<dbReference type="EMBL" id="JADGKB010000073">
    <property type="protein sequence ID" value="KAJ3255036.1"/>
    <property type="molecule type" value="Genomic_DNA"/>
</dbReference>
<dbReference type="PANTHER" id="PTHR21074">
    <property type="entry name" value="IQ AND UBIQUITIN-LIKE DOMAIN-CONTAINING PROTEIN"/>
    <property type="match status" value="1"/>
</dbReference>
<dbReference type="Pfam" id="PF25805">
    <property type="entry name" value="IQUB"/>
    <property type="match status" value="1"/>
</dbReference>
<protein>
    <recommendedName>
        <fullName evidence="3">IQ motif and ubiquitin-like domain-containing protein</fullName>
    </recommendedName>
</protein>